<dbReference type="PATRIC" id="fig|1225564.3.peg.743"/>
<comment type="caution">
    <text evidence="5">The sequence shown here is derived from an EMBL/GenBank/DDBJ whole genome shotgun (WGS) entry which is preliminary data.</text>
</comment>
<evidence type="ECO:0000313" key="6">
    <source>
        <dbReference type="Proteomes" id="UP000035489"/>
    </source>
</evidence>
<dbReference type="InterPro" id="IPR055170">
    <property type="entry name" value="GFO_IDH_MocA-like_dom"/>
</dbReference>
<dbReference type="Pfam" id="PF22725">
    <property type="entry name" value="GFO_IDH_MocA_C3"/>
    <property type="match status" value="1"/>
</dbReference>
<reference evidence="5 6" key="1">
    <citation type="submission" date="2015-05" db="EMBL/GenBank/DDBJ databases">
        <title>Draft genome sequence of Microvirga vignae strain BR3299, a novel nitrogen fixing bacteria isolated from Brazil semi-aired region.</title>
        <authorList>
            <person name="Zilli J.E."/>
            <person name="Passos S.R."/>
            <person name="Leite J."/>
            <person name="Baldani J.I."/>
            <person name="Xavier G.R."/>
            <person name="Rumjaneck N.G."/>
            <person name="Simoes-Araujo J.L."/>
        </authorList>
    </citation>
    <scope>NUCLEOTIDE SEQUENCE [LARGE SCALE GENOMIC DNA]</scope>
    <source>
        <strain evidence="5 6">BR3299</strain>
    </source>
</reference>
<feature type="domain" description="GFO/IDH/MocA-like oxidoreductase" evidence="4">
    <location>
        <begin position="133"/>
        <end position="250"/>
    </location>
</feature>
<dbReference type="GO" id="GO:0000166">
    <property type="term" value="F:nucleotide binding"/>
    <property type="evidence" value="ECO:0007669"/>
    <property type="project" value="InterPro"/>
</dbReference>
<dbReference type="InterPro" id="IPR036291">
    <property type="entry name" value="NAD(P)-bd_dom_sf"/>
</dbReference>
<dbReference type="EMBL" id="LCYG01000128">
    <property type="protein sequence ID" value="KLK89672.1"/>
    <property type="molecule type" value="Genomic_DNA"/>
</dbReference>
<dbReference type="PANTHER" id="PTHR22604:SF105">
    <property type="entry name" value="TRANS-1,2-DIHYDROBENZENE-1,2-DIOL DEHYDROGENASE"/>
    <property type="match status" value="1"/>
</dbReference>
<dbReference type="STRING" id="1225564.AA309_29975"/>
<feature type="domain" description="Gfo/Idh/MocA-like oxidoreductase N-terminal" evidence="3">
    <location>
        <begin position="6"/>
        <end position="123"/>
    </location>
</feature>
<dbReference type="AlphaFoldDB" id="A0A0H1RAQ0"/>
<dbReference type="SUPFAM" id="SSF55347">
    <property type="entry name" value="Glyceraldehyde-3-phosphate dehydrogenase-like, C-terminal domain"/>
    <property type="match status" value="1"/>
</dbReference>
<dbReference type="RefSeq" id="WP_047192692.1">
    <property type="nucleotide sequence ID" value="NZ_LCYG01000128.1"/>
</dbReference>
<proteinExistence type="inferred from homology"/>
<dbReference type="Gene3D" id="3.30.360.10">
    <property type="entry name" value="Dihydrodipicolinate Reductase, domain 2"/>
    <property type="match status" value="1"/>
</dbReference>
<sequence>MSKKVRWGILSTAKIAREHVIPALKSGELTDVVALASRDWRRAEETAAELGISKAYDSYEALLADPGIDAIYNPLPNHLHAPLTIRALEAGKHVLCEKPIALNAEEAQQIEAAQRKSGKLVAEAFMVRFHPQWQRAREIVRSGRLGDVRAIHTFFSYHLTDPDNIRNRAEIGGGGLYDVGCYAVATARYIFGADPERVIGVFDRDPTMRTDRLASGLAEFPNGRHLAFTCATQLVPTQRVQIAGTKGRLEIQVPFNPRRDQPTRLVIDDGRDLIGGGAETEELPPADQYQRQGDAFSRAILEGSSLEFPMADAIMNMRVLDALFRSEKSKAWEVV</sequence>
<dbReference type="OrthoDB" id="9774191at2"/>
<protein>
    <submittedName>
        <fullName evidence="5">NAD-binding protein</fullName>
    </submittedName>
</protein>
<evidence type="ECO:0000313" key="5">
    <source>
        <dbReference type="EMBL" id="KLK89672.1"/>
    </source>
</evidence>
<organism evidence="5 6">
    <name type="scientific">Microvirga vignae</name>
    <dbReference type="NCBI Taxonomy" id="1225564"/>
    <lineage>
        <taxon>Bacteria</taxon>
        <taxon>Pseudomonadati</taxon>
        <taxon>Pseudomonadota</taxon>
        <taxon>Alphaproteobacteria</taxon>
        <taxon>Hyphomicrobiales</taxon>
        <taxon>Methylobacteriaceae</taxon>
        <taxon>Microvirga</taxon>
    </lineage>
</organism>
<dbReference type="InterPro" id="IPR050984">
    <property type="entry name" value="Gfo/Idh/MocA_domain"/>
</dbReference>
<evidence type="ECO:0000259" key="3">
    <source>
        <dbReference type="Pfam" id="PF01408"/>
    </source>
</evidence>
<dbReference type="Gene3D" id="3.40.50.720">
    <property type="entry name" value="NAD(P)-binding Rossmann-like Domain"/>
    <property type="match status" value="1"/>
</dbReference>
<dbReference type="SUPFAM" id="SSF51735">
    <property type="entry name" value="NAD(P)-binding Rossmann-fold domains"/>
    <property type="match status" value="1"/>
</dbReference>
<evidence type="ECO:0000256" key="1">
    <source>
        <dbReference type="ARBA" id="ARBA00010928"/>
    </source>
</evidence>
<evidence type="ECO:0000259" key="4">
    <source>
        <dbReference type="Pfam" id="PF22725"/>
    </source>
</evidence>
<keyword evidence="6" id="KW-1185">Reference proteome</keyword>
<comment type="similarity">
    <text evidence="1">Belongs to the Gfo/Idh/MocA family.</text>
</comment>
<dbReference type="InterPro" id="IPR000683">
    <property type="entry name" value="Gfo/Idh/MocA-like_OxRdtase_N"/>
</dbReference>
<accession>A0A0H1RAQ0</accession>
<evidence type="ECO:0000256" key="2">
    <source>
        <dbReference type="ARBA" id="ARBA00023002"/>
    </source>
</evidence>
<dbReference type="GO" id="GO:0016491">
    <property type="term" value="F:oxidoreductase activity"/>
    <property type="evidence" value="ECO:0007669"/>
    <property type="project" value="UniProtKB-KW"/>
</dbReference>
<keyword evidence="2" id="KW-0560">Oxidoreductase</keyword>
<dbReference type="PANTHER" id="PTHR22604">
    <property type="entry name" value="OXIDOREDUCTASES"/>
    <property type="match status" value="1"/>
</dbReference>
<dbReference type="Pfam" id="PF01408">
    <property type="entry name" value="GFO_IDH_MocA"/>
    <property type="match status" value="1"/>
</dbReference>
<name>A0A0H1RAQ0_9HYPH</name>
<gene>
    <name evidence="5" type="ORF">AA309_29975</name>
</gene>
<dbReference type="Proteomes" id="UP000035489">
    <property type="component" value="Unassembled WGS sequence"/>
</dbReference>